<evidence type="ECO:0000313" key="2">
    <source>
        <dbReference type="EMBL" id="CAD8187361.1"/>
    </source>
</evidence>
<dbReference type="AlphaFoldDB" id="A0A8S1WED3"/>
<name>A0A8S1WED3_9CILI</name>
<dbReference type="InterPro" id="IPR026983">
    <property type="entry name" value="DHC"/>
</dbReference>
<keyword evidence="1" id="KW-0175">Coiled coil</keyword>
<comment type="caution">
    <text evidence="2">The sequence shown here is derived from an EMBL/GenBank/DDBJ whole genome shotgun (WGS) entry which is preliminary data.</text>
</comment>
<organism evidence="2 3">
    <name type="scientific">Paramecium pentaurelia</name>
    <dbReference type="NCBI Taxonomy" id="43138"/>
    <lineage>
        <taxon>Eukaryota</taxon>
        <taxon>Sar</taxon>
        <taxon>Alveolata</taxon>
        <taxon>Ciliophora</taxon>
        <taxon>Intramacronucleata</taxon>
        <taxon>Oligohymenophorea</taxon>
        <taxon>Peniculida</taxon>
        <taxon>Parameciidae</taxon>
        <taxon>Paramecium</taxon>
    </lineage>
</organism>
<protein>
    <submittedName>
        <fullName evidence="2">Uncharacterized protein</fullName>
    </submittedName>
</protein>
<dbReference type="GO" id="GO:0045505">
    <property type="term" value="F:dynein intermediate chain binding"/>
    <property type="evidence" value="ECO:0007669"/>
    <property type="project" value="InterPro"/>
</dbReference>
<feature type="coiled-coil region" evidence="1">
    <location>
        <begin position="1"/>
        <end position="28"/>
    </location>
</feature>
<dbReference type="Proteomes" id="UP000689195">
    <property type="component" value="Unassembled WGS sequence"/>
</dbReference>
<dbReference type="OrthoDB" id="309250at2759"/>
<evidence type="ECO:0000256" key="1">
    <source>
        <dbReference type="SAM" id="Coils"/>
    </source>
</evidence>
<accession>A0A8S1WED3</accession>
<sequence>MKKLIFDLNNLETQSKNQESKLSKLFLEFDEIFNKKYDILHPQNPKSNLLLKIRPELFALILEFLDLKTCFRFRLVSGRANICAIITLHQKIKQLHEQSENLEYELNEQQQKYSQDIINQDLLTTQENVQNGLMQLSKVGIDEIRMYQRPPQIISKVISLVCILLDSNIKIYQENWSDCQKILKDPMTLLNKLLQLQIDNISDQQLKLLQAIHNVEAQQVQNISSSCYGFYLYLQSIVEIRESKYYIIKNQKLNLEKQIKSNKNLIKKLQQITK</sequence>
<dbReference type="GO" id="GO:0007018">
    <property type="term" value="P:microtubule-based movement"/>
    <property type="evidence" value="ECO:0007669"/>
    <property type="project" value="InterPro"/>
</dbReference>
<dbReference type="GO" id="GO:0030286">
    <property type="term" value="C:dynein complex"/>
    <property type="evidence" value="ECO:0007669"/>
    <property type="project" value="InterPro"/>
</dbReference>
<proteinExistence type="predicted"/>
<dbReference type="EMBL" id="CAJJDO010000089">
    <property type="protein sequence ID" value="CAD8187361.1"/>
    <property type="molecule type" value="Genomic_DNA"/>
</dbReference>
<evidence type="ECO:0000313" key="3">
    <source>
        <dbReference type="Proteomes" id="UP000689195"/>
    </source>
</evidence>
<dbReference type="PANTHER" id="PTHR22878">
    <property type="entry name" value="DYNEIN HEAVY CHAIN 6, AXONEMAL-LIKE-RELATED"/>
    <property type="match status" value="1"/>
</dbReference>
<gene>
    <name evidence="2" type="ORF">PPENT_87.1.T0890037</name>
</gene>
<reference evidence="2" key="1">
    <citation type="submission" date="2021-01" db="EMBL/GenBank/DDBJ databases">
        <authorList>
            <consortium name="Genoscope - CEA"/>
            <person name="William W."/>
        </authorList>
    </citation>
    <scope>NUCLEOTIDE SEQUENCE</scope>
</reference>
<keyword evidence="3" id="KW-1185">Reference proteome</keyword>
<feature type="coiled-coil region" evidence="1">
    <location>
        <begin position="85"/>
        <end position="112"/>
    </location>
</feature>
<dbReference type="GO" id="GO:0051959">
    <property type="term" value="F:dynein light intermediate chain binding"/>
    <property type="evidence" value="ECO:0007669"/>
    <property type="project" value="InterPro"/>
</dbReference>